<proteinExistence type="predicted"/>
<feature type="region of interest" description="Disordered" evidence="1">
    <location>
        <begin position="1"/>
        <end position="129"/>
    </location>
</feature>
<reference evidence="2" key="2">
    <citation type="submission" date="2022-06" db="UniProtKB">
        <authorList>
            <consortium name="EnsemblMetazoa"/>
        </authorList>
    </citation>
    <scope>IDENTIFICATION</scope>
</reference>
<dbReference type="KEGG" id="api:115033330"/>
<dbReference type="AlphaFoldDB" id="A0A8R2NN57"/>
<evidence type="ECO:0000313" key="3">
    <source>
        <dbReference type="Proteomes" id="UP000007819"/>
    </source>
</evidence>
<feature type="compositionally biased region" description="Polar residues" evidence="1">
    <location>
        <begin position="103"/>
        <end position="129"/>
    </location>
</feature>
<evidence type="ECO:0000313" key="2">
    <source>
        <dbReference type="EnsemblMetazoa" id="XP_029341543.1"/>
    </source>
</evidence>
<name>A0A8R2NN57_ACYPI</name>
<sequence length="129" mass="14306">MSQVVNMISKHTAPNSKDGANYKVKSVAGPFEKESQAKKLSKAWSEPDTSDDGSYISPIRSSPKKRKIIPKCNRQLEKEFLEPPKPPTTPISTRSSTHFGSVLSETNDVLQGMNSSSIDEYKENNMNSM</sequence>
<dbReference type="EnsemblMetazoa" id="XM_029485683.1">
    <property type="protein sequence ID" value="XP_029341543.1"/>
    <property type="gene ID" value="LOC115033330"/>
</dbReference>
<dbReference type="RefSeq" id="XP_029341543.1">
    <property type="nucleotide sequence ID" value="XM_029485683.1"/>
</dbReference>
<accession>A0A8R2NN57</accession>
<protein>
    <submittedName>
        <fullName evidence="2">Uncharacterized protein</fullName>
    </submittedName>
</protein>
<dbReference type="Proteomes" id="UP000007819">
    <property type="component" value="Chromosome X"/>
</dbReference>
<reference evidence="3" key="1">
    <citation type="submission" date="2010-06" db="EMBL/GenBank/DDBJ databases">
        <authorList>
            <person name="Jiang H."/>
            <person name="Abraham K."/>
            <person name="Ali S."/>
            <person name="Alsbrooks S.L."/>
            <person name="Anim B.N."/>
            <person name="Anosike U.S."/>
            <person name="Attaway T."/>
            <person name="Bandaranaike D.P."/>
            <person name="Battles P.K."/>
            <person name="Bell S.N."/>
            <person name="Bell A.V."/>
            <person name="Beltran B."/>
            <person name="Bickham C."/>
            <person name="Bustamante Y."/>
            <person name="Caleb T."/>
            <person name="Canada A."/>
            <person name="Cardenas V."/>
            <person name="Carter K."/>
            <person name="Chacko J."/>
            <person name="Chandrabose M.N."/>
            <person name="Chavez D."/>
            <person name="Chavez A."/>
            <person name="Chen L."/>
            <person name="Chu H.-S."/>
            <person name="Claassen K.J."/>
            <person name="Cockrell R."/>
            <person name="Collins M."/>
            <person name="Cooper J.A."/>
            <person name="Cree A."/>
            <person name="Curry S.M."/>
            <person name="Da Y."/>
            <person name="Dao M.D."/>
            <person name="Das B."/>
            <person name="Davila M.-L."/>
            <person name="Davy-Carroll L."/>
            <person name="Denson S."/>
            <person name="Dinh H."/>
            <person name="Ebong V.E."/>
            <person name="Edwards J.R."/>
            <person name="Egan A."/>
            <person name="El-Daye J."/>
            <person name="Escobedo L."/>
            <person name="Fernandez S."/>
            <person name="Fernando P.R."/>
            <person name="Flagg N."/>
            <person name="Forbes L.D."/>
            <person name="Fowler R.G."/>
            <person name="Fu Q."/>
            <person name="Gabisi R.A."/>
            <person name="Ganer J."/>
            <person name="Garbino Pronczuk A."/>
            <person name="Garcia R.M."/>
            <person name="Garner T."/>
            <person name="Garrett T.E."/>
            <person name="Gonzalez D.A."/>
            <person name="Hamid H."/>
            <person name="Hawkins E.S."/>
            <person name="Hirani K."/>
            <person name="Hogues M.E."/>
            <person name="Hollins B."/>
            <person name="Hsiao C.-H."/>
            <person name="Jabil R."/>
            <person name="James M.L."/>
            <person name="Jhangiani S.N."/>
            <person name="Johnson B."/>
            <person name="Johnson Q."/>
            <person name="Joshi V."/>
            <person name="Kalu J.B."/>
            <person name="Kam C."/>
            <person name="Kashfia A."/>
            <person name="Keebler J."/>
            <person name="Kisamo H."/>
            <person name="Kovar C.L."/>
            <person name="Lago L.A."/>
            <person name="Lai C.-Y."/>
            <person name="Laidlaw J."/>
            <person name="Lara F."/>
            <person name="Le T.-K."/>
            <person name="Lee S.L."/>
            <person name="Legall F.H."/>
            <person name="Lemon S.J."/>
            <person name="Lewis L.R."/>
            <person name="Li B."/>
            <person name="Liu Y."/>
            <person name="Liu Y.-S."/>
            <person name="Lopez J."/>
            <person name="Lozado R.J."/>
            <person name="Lu J."/>
            <person name="Madu R.C."/>
            <person name="Maheshwari M."/>
            <person name="Maheshwari R."/>
            <person name="Malloy K."/>
            <person name="Martinez E."/>
            <person name="Mathew T."/>
            <person name="Mercado I.C."/>
            <person name="Mercado C."/>
            <person name="Meyer B."/>
            <person name="Montgomery K."/>
            <person name="Morgan M.B."/>
            <person name="Munidasa M."/>
            <person name="Nazareth L.V."/>
            <person name="Nelson J."/>
            <person name="Ng B.M."/>
            <person name="Nguyen N.B."/>
            <person name="Nguyen P.Q."/>
            <person name="Nguyen T."/>
            <person name="Obregon M."/>
            <person name="Okwuonu G.O."/>
            <person name="Onwere C.G."/>
            <person name="Orozco G."/>
            <person name="Parra A."/>
            <person name="Patel S."/>
            <person name="Patil S."/>
            <person name="Perez A."/>
            <person name="Perez Y."/>
            <person name="Pham C."/>
            <person name="Primus E.L."/>
            <person name="Pu L.-L."/>
            <person name="Puazo M."/>
            <person name="Qin X."/>
            <person name="Quiroz J.B."/>
            <person name="Reese J."/>
            <person name="Richards S."/>
            <person name="Rives C.M."/>
            <person name="Robberts R."/>
            <person name="Ruiz S.J."/>
            <person name="Ruiz M.J."/>
            <person name="Santibanez J."/>
            <person name="Schneider B.W."/>
            <person name="Sisson I."/>
            <person name="Smith M."/>
            <person name="Sodergren E."/>
            <person name="Song X.-Z."/>
            <person name="Song B.B."/>
            <person name="Summersgill H."/>
            <person name="Thelus R."/>
            <person name="Thornton R.D."/>
            <person name="Trejos Z.Y."/>
            <person name="Usmani K."/>
            <person name="Vattathil S."/>
            <person name="Villasana D."/>
            <person name="Walker D.L."/>
            <person name="Wang S."/>
            <person name="Wang K."/>
            <person name="White C.S."/>
            <person name="Williams A.C."/>
            <person name="Williamson J."/>
            <person name="Wilson K."/>
            <person name="Woghiren I.O."/>
            <person name="Woodworth J.R."/>
            <person name="Worley K.C."/>
            <person name="Wright R.A."/>
            <person name="Wu W."/>
            <person name="Young L."/>
            <person name="Zhang L."/>
            <person name="Zhang J."/>
            <person name="Zhu Y."/>
            <person name="Muzny D.M."/>
            <person name="Weinstock G."/>
            <person name="Gibbs R.A."/>
        </authorList>
    </citation>
    <scope>NUCLEOTIDE SEQUENCE [LARGE SCALE GENOMIC DNA]</scope>
    <source>
        <strain evidence="3">LSR1</strain>
    </source>
</reference>
<dbReference type="GeneID" id="115033330"/>
<dbReference type="OrthoDB" id="10495181at2759"/>
<keyword evidence="3" id="KW-1185">Reference proteome</keyword>
<organism evidence="2 3">
    <name type="scientific">Acyrthosiphon pisum</name>
    <name type="common">Pea aphid</name>
    <dbReference type="NCBI Taxonomy" id="7029"/>
    <lineage>
        <taxon>Eukaryota</taxon>
        <taxon>Metazoa</taxon>
        <taxon>Ecdysozoa</taxon>
        <taxon>Arthropoda</taxon>
        <taxon>Hexapoda</taxon>
        <taxon>Insecta</taxon>
        <taxon>Pterygota</taxon>
        <taxon>Neoptera</taxon>
        <taxon>Paraneoptera</taxon>
        <taxon>Hemiptera</taxon>
        <taxon>Sternorrhyncha</taxon>
        <taxon>Aphidomorpha</taxon>
        <taxon>Aphidoidea</taxon>
        <taxon>Aphididae</taxon>
        <taxon>Macrosiphini</taxon>
        <taxon>Acyrthosiphon</taxon>
    </lineage>
</organism>
<evidence type="ECO:0000256" key="1">
    <source>
        <dbReference type="SAM" id="MobiDB-lite"/>
    </source>
</evidence>